<proteinExistence type="predicted"/>
<sequence>MSGRFPGERKPGILFRQFLRISPTDFAVTVVTGSYTMPRALRSSCRPSTSSQSSSPSSTPLGTLDVSESPYDSPGLRPSPARANAGIGYGRIEKFMRPERRFFYKCVAGSAVNA</sequence>
<evidence type="ECO:0000256" key="1">
    <source>
        <dbReference type="SAM" id="MobiDB-lite"/>
    </source>
</evidence>
<dbReference type="EMBL" id="CM010724">
    <property type="protein sequence ID" value="RZC80441.1"/>
    <property type="molecule type" value="Genomic_DNA"/>
</dbReference>
<dbReference type="Proteomes" id="UP000316621">
    <property type="component" value="Chromosome 10"/>
</dbReference>
<feature type="compositionally biased region" description="Low complexity" evidence="1">
    <location>
        <begin position="42"/>
        <end position="60"/>
    </location>
</feature>
<feature type="region of interest" description="Disordered" evidence="1">
    <location>
        <begin position="41"/>
        <end position="83"/>
    </location>
</feature>
<protein>
    <submittedName>
        <fullName evidence="2">Uncharacterized protein</fullName>
    </submittedName>
</protein>
<dbReference type="AlphaFoldDB" id="A0A4Y7L7U0"/>
<keyword evidence="3" id="KW-1185">Reference proteome</keyword>
<evidence type="ECO:0000313" key="3">
    <source>
        <dbReference type="Proteomes" id="UP000316621"/>
    </source>
</evidence>
<reference evidence="2 3" key="1">
    <citation type="journal article" date="2018" name="Science">
        <title>The opium poppy genome and morphinan production.</title>
        <authorList>
            <person name="Guo L."/>
            <person name="Winzer T."/>
            <person name="Yang X."/>
            <person name="Li Y."/>
            <person name="Ning Z."/>
            <person name="He Z."/>
            <person name="Teodor R."/>
            <person name="Lu Y."/>
            <person name="Bowser T.A."/>
            <person name="Graham I.A."/>
            <person name="Ye K."/>
        </authorList>
    </citation>
    <scope>NUCLEOTIDE SEQUENCE [LARGE SCALE GENOMIC DNA]</scope>
    <source>
        <strain evidence="3">cv. HN1</strain>
        <tissue evidence="2">Leaves</tissue>
    </source>
</reference>
<name>A0A4Y7L7U0_PAPSO</name>
<dbReference type="Gramene" id="RZC80441">
    <property type="protein sequence ID" value="RZC80441"/>
    <property type="gene ID" value="C5167_043028"/>
</dbReference>
<evidence type="ECO:0000313" key="2">
    <source>
        <dbReference type="EMBL" id="RZC80441.1"/>
    </source>
</evidence>
<organism evidence="2 3">
    <name type="scientific">Papaver somniferum</name>
    <name type="common">Opium poppy</name>
    <dbReference type="NCBI Taxonomy" id="3469"/>
    <lineage>
        <taxon>Eukaryota</taxon>
        <taxon>Viridiplantae</taxon>
        <taxon>Streptophyta</taxon>
        <taxon>Embryophyta</taxon>
        <taxon>Tracheophyta</taxon>
        <taxon>Spermatophyta</taxon>
        <taxon>Magnoliopsida</taxon>
        <taxon>Ranunculales</taxon>
        <taxon>Papaveraceae</taxon>
        <taxon>Papaveroideae</taxon>
        <taxon>Papaver</taxon>
    </lineage>
</organism>
<gene>
    <name evidence="2" type="ORF">C5167_043028</name>
</gene>
<accession>A0A4Y7L7U0</accession>